<keyword evidence="5" id="KW-1185">Reference proteome</keyword>
<dbReference type="SUPFAM" id="SSF56349">
    <property type="entry name" value="DNA breaking-rejoining enzymes"/>
    <property type="match status" value="1"/>
</dbReference>
<proteinExistence type="predicted"/>
<dbReference type="PANTHER" id="PTHR33435">
    <property type="entry name" value="PROTEIN CBG21870-RELATED"/>
    <property type="match status" value="1"/>
</dbReference>
<dbReference type="GO" id="GO:0003677">
    <property type="term" value="F:DNA binding"/>
    <property type="evidence" value="ECO:0007669"/>
    <property type="project" value="InterPro"/>
</dbReference>
<evidence type="ECO:0000313" key="5">
    <source>
        <dbReference type="Proteomes" id="UP000005237"/>
    </source>
</evidence>
<dbReference type="InterPro" id="IPR012337">
    <property type="entry name" value="RNaseH-like_sf"/>
</dbReference>
<organism evidence="4 5">
    <name type="scientific">Caenorhabditis japonica</name>
    <dbReference type="NCBI Taxonomy" id="281687"/>
    <lineage>
        <taxon>Eukaryota</taxon>
        <taxon>Metazoa</taxon>
        <taxon>Ecdysozoa</taxon>
        <taxon>Nematoda</taxon>
        <taxon>Chromadorea</taxon>
        <taxon>Rhabditida</taxon>
        <taxon>Rhabditina</taxon>
        <taxon>Rhabditomorpha</taxon>
        <taxon>Rhabditoidea</taxon>
        <taxon>Rhabditidae</taxon>
        <taxon>Peloderinae</taxon>
        <taxon>Caenorhabditis</taxon>
    </lineage>
</organism>
<reference evidence="4" key="2">
    <citation type="submission" date="2022-06" db="UniProtKB">
        <authorList>
            <consortium name="EnsemblMetazoa"/>
        </authorList>
    </citation>
    <scope>IDENTIFICATION</scope>
    <source>
        <strain evidence="4">DF5081</strain>
    </source>
</reference>
<dbReference type="InterPro" id="IPR036397">
    <property type="entry name" value="RNaseH_sf"/>
</dbReference>
<dbReference type="EnsemblMetazoa" id="CJA40816.1">
    <property type="protein sequence ID" value="CJA40816.1"/>
    <property type="gene ID" value="WBGene00216664"/>
</dbReference>
<dbReference type="GO" id="GO:0004523">
    <property type="term" value="F:RNA-DNA hybrid ribonuclease activity"/>
    <property type="evidence" value="ECO:0007669"/>
    <property type="project" value="InterPro"/>
</dbReference>
<feature type="compositionally biased region" description="Polar residues" evidence="2">
    <location>
        <begin position="418"/>
        <end position="427"/>
    </location>
</feature>
<evidence type="ECO:0000256" key="2">
    <source>
        <dbReference type="SAM" id="MobiDB-lite"/>
    </source>
</evidence>
<dbReference type="InterPro" id="IPR011010">
    <property type="entry name" value="DNA_brk_join_enz"/>
</dbReference>
<accession>A0A8R1J098</accession>
<dbReference type="SUPFAM" id="SSF53098">
    <property type="entry name" value="Ribonuclease H-like"/>
    <property type="match status" value="1"/>
</dbReference>
<feature type="domain" description="RNase H type-1" evidence="3">
    <location>
        <begin position="21"/>
        <end position="78"/>
    </location>
</feature>
<dbReference type="InterPro" id="IPR002156">
    <property type="entry name" value="RNaseH_domain"/>
</dbReference>
<dbReference type="Pfam" id="PF13456">
    <property type="entry name" value="RVT_3"/>
    <property type="match status" value="1"/>
</dbReference>
<dbReference type="Gene3D" id="3.30.420.10">
    <property type="entry name" value="Ribonuclease H-like superfamily/Ribonuclease H"/>
    <property type="match status" value="1"/>
</dbReference>
<name>A0A8R1J098_CAEJA</name>
<dbReference type="PANTHER" id="PTHR33435:SF3">
    <property type="entry name" value="PROTEIN CBG21870"/>
    <property type="match status" value="1"/>
</dbReference>
<sequence length="449" mass="51096">MRELQAVEAASKKLASILKGRVQVFVDSQAAVNILKRGSMKPELHEIAENVWETLSAVGECEFLWIPREENWEADQASRNFDYDDWAVVDRVFFHAQRIYPEPGTAGADVFQHVQRAKERGLAWWVPPPVLIPKLIKGPKQEFVANLRQQVGPEWHTLLSSLASSPFTAKAESTAQVYKSANLQRQAWTRQKNLPQNENSFILYLLDKAKTIGSSALSIISAAYQTVNSSVSAVGASFVSDIIKSKRRLECKSKREFVEVNIEDVKRIAEIALSKNDPAWDRDALLAILSFHAMLRASEAAALRWAGVTRNGDLIEVKVEKAKNDQMGLGRTTFFNYPQGSDADILMCRWPINFPQRPSPRRRRKCLERSENQERLTIAFDEAEQPFENKWVSIEEIRIRGRWRSTAGLQRYLLDSPESQGCQVQQNGRRESSDTEEANQEPLNFFFSK</sequence>
<dbReference type="GO" id="GO:0015074">
    <property type="term" value="P:DNA integration"/>
    <property type="evidence" value="ECO:0007669"/>
    <property type="project" value="InterPro"/>
</dbReference>
<feature type="region of interest" description="Disordered" evidence="2">
    <location>
        <begin position="418"/>
        <end position="449"/>
    </location>
</feature>
<dbReference type="AlphaFoldDB" id="A0A8R1J098"/>
<dbReference type="GO" id="GO:0006310">
    <property type="term" value="P:DNA recombination"/>
    <property type="evidence" value="ECO:0007669"/>
    <property type="project" value="UniProtKB-KW"/>
</dbReference>
<keyword evidence="1" id="KW-0233">DNA recombination</keyword>
<evidence type="ECO:0000313" key="4">
    <source>
        <dbReference type="EnsemblMetazoa" id="CJA40816.1"/>
    </source>
</evidence>
<dbReference type="Gene3D" id="1.10.443.10">
    <property type="entry name" value="Intergrase catalytic core"/>
    <property type="match status" value="1"/>
</dbReference>
<dbReference type="Proteomes" id="UP000005237">
    <property type="component" value="Unassembled WGS sequence"/>
</dbReference>
<reference evidence="5" key="1">
    <citation type="submission" date="2010-08" db="EMBL/GenBank/DDBJ databases">
        <authorList>
            <consortium name="Caenorhabditis japonica Sequencing Consortium"/>
            <person name="Wilson R.K."/>
        </authorList>
    </citation>
    <scope>NUCLEOTIDE SEQUENCE [LARGE SCALE GENOMIC DNA]</scope>
    <source>
        <strain evidence="5">DF5081</strain>
    </source>
</reference>
<dbReference type="InterPro" id="IPR013762">
    <property type="entry name" value="Integrase-like_cat_sf"/>
</dbReference>
<evidence type="ECO:0000256" key="1">
    <source>
        <dbReference type="ARBA" id="ARBA00023172"/>
    </source>
</evidence>
<protein>
    <submittedName>
        <fullName evidence="4">RNase H domain-containing protein</fullName>
    </submittedName>
</protein>
<evidence type="ECO:0000259" key="3">
    <source>
        <dbReference type="Pfam" id="PF13456"/>
    </source>
</evidence>